<feature type="transmembrane region" description="Helical" evidence="11">
    <location>
        <begin position="235"/>
        <end position="258"/>
    </location>
</feature>
<evidence type="ECO:0000259" key="12">
    <source>
        <dbReference type="PROSITE" id="PS50262"/>
    </source>
</evidence>
<keyword evidence="5 11" id="KW-1133">Transmembrane helix</keyword>
<feature type="transmembrane region" description="Helical" evidence="11">
    <location>
        <begin position="100"/>
        <end position="118"/>
    </location>
</feature>
<reference evidence="13" key="1">
    <citation type="thesis" date="2020" institute="ProQuest LLC" country="789 East Eisenhower Parkway, Ann Arbor, MI, USA">
        <title>Comparative Genomics and Chromosome Evolution.</title>
        <authorList>
            <person name="Mudd A.B."/>
        </authorList>
    </citation>
    <scope>NUCLEOTIDE SEQUENCE</scope>
    <source>
        <strain evidence="13">237g6f4</strain>
        <tissue evidence="13">Blood</tissue>
    </source>
</reference>
<dbReference type="CDD" id="cd13954">
    <property type="entry name" value="7tmA_OR"/>
    <property type="match status" value="1"/>
</dbReference>
<evidence type="ECO:0000256" key="6">
    <source>
        <dbReference type="ARBA" id="ARBA00023040"/>
    </source>
</evidence>
<dbReference type="AlphaFoldDB" id="A0AAV6ZP39"/>
<dbReference type="PRINTS" id="PR00245">
    <property type="entry name" value="OLFACTORYR"/>
</dbReference>
<feature type="transmembrane region" description="Helical" evidence="11">
    <location>
        <begin position="57"/>
        <end position="80"/>
    </location>
</feature>
<dbReference type="FunFam" id="1.20.1070.10:FF:000015">
    <property type="entry name" value="Olfactory receptor"/>
    <property type="match status" value="1"/>
</dbReference>
<organism evidence="13 14">
    <name type="scientific">Engystomops pustulosus</name>
    <name type="common">Tungara frog</name>
    <name type="synonym">Physalaemus pustulosus</name>
    <dbReference type="NCBI Taxonomy" id="76066"/>
    <lineage>
        <taxon>Eukaryota</taxon>
        <taxon>Metazoa</taxon>
        <taxon>Chordata</taxon>
        <taxon>Craniata</taxon>
        <taxon>Vertebrata</taxon>
        <taxon>Euteleostomi</taxon>
        <taxon>Amphibia</taxon>
        <taxon>Batrachia</taxon>
        <taxon>Anura</taxon>
        <taxon>Neobatrachia</taxon>
        <taxon>Hyloidea</taxon>
        <taxon>Leptodactylidae</taxon>
        <taxon>Leiuperinae</taxon>
        <taxon>Engystomops</taxon>
    </lineage>
</organism>
<dbReference type="GO" id="GO:0004984">
    <property type="term" value="F:olfactory receptor activity"/>
    <property type="evidence" value="ECO:0007669"/>
    <property type="project" value="InterPro"/>
</dbReference>
<feature type="transmembrane region" description="Helical" evidence="11">
    <location>
        <begin position="270"/>
        <end position="289"/>
    </location>
</feature>
<evidence type="ECO:0000256" key="1">
    <source>
        <dbReference type="ARBA" id="ARBA00004651"/>
    </source>
</evidence>
<dbReference type="PRINTS" id="PR00237">
    <property type="entry name" value="GPCRRHODOPSN"/>
</dbReference>
<dbReference type="InterPro" id="IPR017452">
    <property type="entry name" value="GPCR_Rhodpsn_7TM"/>
</dbReference>
<keyword evidence="14" id="KW-1185">Reference proteome</keyword>
<dbReference type="Proteomes" id="UP000824782">
    <property type="component" value="Unassembled WGS sequence"/>
</dbReference>
<accession>A0AAV6ZP39</accession>
<dbReference type="PROSITE" id="PS50262">
    <property type="entry name" value="G_PROTEIN_RECEP_F1_2"/>
    <property type="match status" value="1"/>
</dbReference>
<evidence type="ECO:0000256" key="8">
    <source>
        <dbReference type="ARBA" id="ARBA00023170"/>
    </source>
</evidence>
<dbReference type="Gene3D" id="1.20.1070.10">
    <property type="entry name" value="Rhodopsin 7-helix transmembrane proteins"/>
    <property type="match status" value="1"/>
</dbReference>
<evidence type="ECO:0000256" key="3">
    <source>
        <dbReference type="ARBA" id="ARBA00022692"/>
    </source>
</evidence>
<dbReference type="InterPro" id="IPR050516">
    <property type="entry name" value="Olfactory_GPCR"/>
</dbReference>
<proteinExistence type="inferred from homology"/>
<evidence type="ECO:0000256" key="11">
    <source>
        <dbReference type="RuleBase" id="RU363047"/>
    </source>
</evidence>
<evidence type="ECO:0000313" key="14">
    <source>
        <dbReference type="Proteomes" id="UP000824782"/>
    </source>
</evidence>
<dbReference type="PANTHER" id="PTHR26452">
    <property type="entry name" value="OLFACTORY RECEPTOR"/>
    <property type="match status" value="1"/>
</dbReference>
<feature type="transmembrane region" description="Helical" evidence="11">
    <location>
        <begin position="139"/>
        <end position="159"/>
    </location>
</feature>
<feature type="domain" description="G-protein coupled receptors family 1 profile" evidence="12">
    <location>
        <begin position="39"/>
        <end position="287"/>
    </location>
</feature>
<comment type="subcellular location">
    <subcellularLocation>
        <location evidence="1 11">Cell membrane</location>
        <topology evidence="1 11">Multi-pass membrane protein</topology>
    </subcellularLocation>
</comment>
<sequence length="305" mass="34734">MENQTPITEFRIIAFSTSTDHKWALFSLFLSLYIIGLLVNVTIITVICYNHHLHSPLYIFLSSLSIVDIYFTNVTVPKLLHMLLSGNNVITFTQCLTQMYFFYLAPSTENMLLVSMAYDRYAAICHPLHYQQILSIKKCFLFIFGSWVFGSLNSLFVTLPTLKMSFCNSNKISHFFCEAKALTKIAWTSTDAFYTAIYVDMPIGLGLFLCTLMSYVKIIQIILGIKSREGRKKAFSTCSSHIAVVTIYYGTAASVYFIPASPYTSLPEQVITVIYAVVTPMLNPLIYSLRNQELEKRIKTFLRCC</sequence>
<evidence type="ECO:0000256" key="7">
    <source>
        <dbReference type="ARBA" id="ARBA00023136"/>
    </source>
</evidence>
<dbReference type="Pfam" id="PF13853">
    <property type="entry name" value="7tm_4"/>
    <property type="match status" value="1"/>
</dbReference>
<keyword evidence="9 10" id="KW-0807">Transducer</keyword>
<feature type="transmembrane region" description="Helical" evidence="11">
    <location>
        <begin position="203"/>
        <end position="223"/>
    </location>
</feature>
<dbReference type="EMBL" id="WNYA01000014">
    <property type="protein sequence ID" value="KAG8550972.1"/>
    <property type="molecule type" value="Genomic_DNA"/>
</dbReference>
<dbReference type="InterPro" id="IPR000725">
    <property type="entry name" value="Olfact_rcpt"/>
</dbReference>
<evidence type="ECO:0000256" key="4">
    <source>
        <dbReference type="ARBA" id="ARBA00022725"/>
    </source>
</evidence>
<keyword evidence="11" id="KW-0716">Sensory transduction</keyword>
<keyword evidence="3 10" id="KW-0812">Transmembrane</keyword>
<name>A0AAV6ZP39_ENGPU</name>
<evidence type="ECO:0000256" key="2">
    <source>
        <dbReference type="ARBA" id="ARBA00022475"/>
    </source>
</evidence>
<keyword evidence="2 11" id="KW-1003">Cell membrane</keyword>
<dbReference type="InterPro" id="IPR000276">
    <property type="entry name" value="GPCR_Rhodpsn"/>
</dbReference>
<keyword evidence="7 11" id="KW-0472">Membrane</keyword>
<evidence type="ECO:0000313" key="13">
    <source>
        <dbReference type="EMBL" id="KAG8550972.1"/>
    </source>
</evidence>
<evidence type="ECO:0000256" key="5">
    <source>
        <dbReference type="ARBA" id="ARBA00022989"/>
    </source>
</evidence>
<keyword evidence="8 10" id="KW-0675">Receptor</keyword>
<keyword evidence="4 11" id="KW-0552">Olfaction</keyword>
<dbReference type="PROSITE" id="PS00237">
    <property type="entry name" value="G_PROTEIN_RECEP_F1_1"/>
    <property type="match status" value="1"/>
</dbReference>
<dbReference type="GO" id="GO:0005886">
    <property type="term" value="C:plasma membrane"/>
    <property type="evidence" value="ECO:0007669"/>
    <property type="project" value="UniProtKB-SubCell"/>
</dbReference>
<keyword evidence="6 10" id="KW-0297">G-protein coupled receptor</keyword>
<comment type="caution">
    <text evidence="13">The sequence shown here is derived from an EMBL/GenBank/DDBJ whole genome shotgun (WGS) entry which is preliminary data.</text>
</comment>
<evidence type="ECO:0000256" key="9">
    <source>
        <dbReference type="ARBA" id="ARBA00023224"/>
    </source>
</evidence>
<protein>
    <recommendedName>
        <fullName evidence="11">Olfactory receptor</fullName>
    </recommendedName>
</protein>
<dbReference type="GO" id="GO:0004930">
    <property type="term" value="F:G protein-coupled receptor activity"/>
    <property type="evidence" value="ECO:0007669"/>
    <property type="project" value="UniProtKB-KW"/>
</dbReference>
<comment type="similarity">
    <text evidence="10">Belongs to the G-protein coupled receptor 1 family.</text>
</comment>
<feature type="transmembrane region" description="Helical" evidence="11">
    <location>
        <begin position="23"/>
        <end position="50"/>
    </location>
</feature>
<dbReference type="SUPFAM" id="SSF81321">
    <property type="entry name" value="Family A G protein-coupled receptor-like"/>
    <property type="match status" value="1"/>
</dbReference>
<gene>
    <name evidence="13" type="ORF">GDO81_023901</name>
</gene>
<evidence type="ECO:0000256" key="10">
    <source>
        <dbReference type="RuleBase" id="RU000688"/>
    </source>
</evidence>